<evidence type="ECO:0000313" key="2">
    <source>
        <dbReference type="EMBL" id="MBE1580608.1"/>
    </source>
</evidence>
<protein>
    <submittedName>
        <fullName evidence="2">Uncharacterized protein</fullName>
    </submittedName>
</protein>
<keyword evidence="3" id="KW-1185">Reference proteome</keyword>
<feature type="region of interest" description="Disordered" evidence="1">
    <location>
        <begin position="1"/>
        <end position="21"/>
    </location>
</feature>
<evidence type="ECO:0000313" key="3">
    <source>
        <dbReference type="Proteomes" id="UP000656548"/>
    </source>
</evidence>
<accession>A0ABR9LIX8</accession>
<proteinExistence type="predicted"/>
<dbReference type="EMBL" id="JADBEJ010000008">
    <property type="protein sequence ID" value="MBE1580608.1"/>
    <property type="molecule type" value="Genomic_DNA"/>
</dbReference>
<dbReference type="Proteomes" id="UP000656548">
    <property type="component" value="Unassembled WGS sequence"/>
</dbReference>
<reference evidence="2 3" key="1">
    <citation type="submission" date="2020-10" db="EMBL/GenBank/DDBJ databases">
        <title>Sequencing the genomes of 1000 actinobacteria strains.</title>
        <authorList>
            <person name="Klenk H.-P."/>
        </authorList>
    </citation>
    <scope>NUCLEOTIDE SEQUENCE [LARGE SCALE GENOMIC DNA]</scope>
    <source>
        <strain evidence="2 3">DSM 46661</strain>
    </source>
</reference>
<comment type="caution">
    <text evidence="2">The sequence shown here is derived from an EMBL/GenBank/DDBJ whole genome shotgun (WGS) entry which is preliminary data.</text>
</comment>
<gene>
    <name evidence="2" type="ORF">H4W30_007689</name>
</gene>
<organism evidence="2 3">
    <name type="scientific">Amycolatopsis roodepoortensis</name>
    <dbReference type="NCBI Taxonomy" id="700274"/>
    <lineage>
        <taxon>Bacteria</taxon>
        <taxon>Bacillati</taxon>
        <taxon>Actinomycetota</taxon>
        <taxon>Actinomycetes</taxon>
        <taxon>Pseudonocardiales</taxon>
        <taxon>Pseudonocardiaceae</taxon>
        <taxon>Amycolatopsis</taxon>
    </lineage>
</organism>
<sequence length="36" mass="3508">MSRTIAVTAGGASRGAEDRGTGLTASAVTGWESLIG</sequence>
<evidence type="ECO:0000256" key="1">
    <source>
        <dbReference type="SAM" id="MobiDB-lite"/>
    </source>
</evidence>
<name>A0ABR9LIX8_9PSEU</name>